<protein>
    <submittedName>
        <fullName evidence="2">Uncharacterized protein</fullName>
    </submittedName>
</protein>
<feature type="transmembrane region" description="Helical" evidence="1">
    <location>
        <begin position="153"/>
        <end position="171"/>
    </location>
</feature>
<sequence length="206" mass="22212">MTTPTPYSSEFSVPPQPVPGATVTEDMLPPVPPRPKALITGLILLALSGLSFEIGSLLEVIARFQASPSPYGSSPGNGVVMWLIYSVLVCGAIIVLGRLVWLGSPTGLLLLILGTGYATANLLLMNYTLVSDLVFEPSPPGLTDYVLQDPQTVGLRVAVVLALPALIAFCWRSSRRWSRRAGMIRHVRGFIRKGRPVTMLPPAMYE</sequence>
<evidence type="ECO:0000313" key="2">
    <source>
        <dbReference type="EMBL" id="ADD42696.1"/>
    </source>
</evidence>
<organism evidence="2 3">
    <name type="scientific">Stackebrandtia nassauensis (strain DSM 44728 / CIP 108903 / NRRL B-16338 / NBRC 102104 / LLR-40K-21)</name>
    <dbReference type="NCBI Taxonomy" id="446470"/>
    <lineage>
        <taxon>Bacteria</taxon>
        <taxon>Bacillati</taxon>
        <taxon>Actinomycetota</taxon>
        <taxon>Actinomycetes</taxon>
        <taxon>Glycomycetales</taxon>
        <taxon>Glycomycetaceae</taxon>
        <taxon>Stackebrandtia</taxon>
    </lineage>
</organism>
<reference evidence="2 3" key="1">
    <citation type="journal article" date="2009" name="Stand. Genomic Sci.">
        <title>Complete genome sequence of Stackebrandtia nassauensis type strain (LLR-40K-21).</title>
        <authorList>
            <person name="Munk C."/>
            <person name="Lapidus A."/>
            <person name="Copeland A."/>
            <person name="Jando M."/>
            <person name="Mayilraj S."/>
            <person name="Glavina Del Rio T."/>
            <person name="Nolan M."/>
            <person name="Chen F."/>
            <person name="Lucas S."/>
            <person name="Tice H."/>
            <person name="Cheng J.F."/>
            <person name="Han C."/>
            <person name="Detter J.C."/>
            <person name="Bruce D."/>
            <person name="Goodwin L."/>
            <person name="Chain P."/>
            <person name="Pitluck S."/>
            <person name="Goker M."/>
            <person name="Ovchinikova G."/>
            <person name="Pati A."/>
            <person name="Ivanova N."/>
            <person name="Mavromatis K."/>
            <person name="Chen A."/>
            <person name="Palaniappan K."/>
            <person name="Land M."/>
            <person name="Hauser L."/>
            <person name="Chang Y.J."/>
            <person name="Jeffries C.D."/>
            <person name="Bristow J."/>
            <person name="Eisen J.A."/>
            <person name="Markowitz V."/>
            <person name="Hugenholtz P."/>
            <person name="Kyrpides N.C."/>
            <person name="Klenk H.P."/>
        </authorList>
    </citation>
    <scope>NUCLEOTIDE SEQUENCE [LARGE SCALE GENOMIC DNA]</scope>
    <source>
        <strain evidence="3">DSM 44728 / CIP 108903 / NRRL B-16338 / NBRC 102104 / LLR-40K-21</strain>
    </source>
</reference>
<keyword evidence="3" id="KW-1185">Reference proteome</keyword>
<feature type="transmembrane region" description="Helical" evidence="1">
    <location>
        <begin position="37"/>
        <end position="62"/>
    </location>
</feature>
<dbReference type="STRING" id="446470.Snas_3025"/>
<dbReference type="KEGG" id="sna:Snas_3025"/>
<feature type="transmembrane region" description="Helical" evidence="1">
    <location>
        <begin position="82"/>
        <end position="101"/>
    </location>
</feature>
<gene>
    <name evidence="2" type="ordered locus">Snas_3025</name>
</gene>
<keyword evidence="1" id="KW-0812">Transmembrane</keyword>
<dbReference type="HOGENOM" id="CLU_1331258_0_0_11"/>
<keyword evidence="1" id="KW-0472">Membrane</keyword>
<dbReference type="RefSeq" id="WP_013018267.1">
    <property type="nucleotide sequence ID" value="NC_013947.1"/>
</dbReference>
<dbReference type="Proteomes" id="UP000000844">
    <property type="component" value="Chromosome"/>
</dbReference>
<dbReference type="eggNOG" id="COG4993">
    <property type="taxonomic scope" value="Bacteria"/>
</dbReference>
<proteinExistence type="predicted"/>
<keyword evidence="1" id="KW-1133">Transmembrane helix</keyword>
<dbReference type="EMBL" id="CP001778">
    <property type="protein sequence ID" value="ADD42696.1"/>
    <property type="molecule type" value="Genomic_DNA"/>
</dbReference>
<accession>D3QAB3</accession>
<evidence type="ECO:0000256" key="1">
    <source>
        <dbReference type="SAM" id="Phobius"/>
    </source>
</evidence>
<dbReference type="AlphaFoldDB" id="D3QAB3"/>
<evidence type="ECO:0000313" key="3">
    <source>
        <dbReference type="Proteomes" id="UP000000844"/>
    </source>
</evidence>
<feature type="transmembrane region" description="Helical" evidence="1">
    <location>
        <begin position="108"/>
        <end position="130"/>
    </location>
</feature>
<name>D3QAB3_STANL</name>